<reference evidence="1 2" key="1">
    <citation type="submission" date="2011-08" db="EMBL/GenBank/DDBJ databases">
        <title>The Genome Sequence of Eubacteriaceae bacterium ACC19a.</title>
        <authorList>
            <consortium name="The Broad Institute Genome Sequencing Platform"/>
            <person name="Earl A."/>
            <person name="Ward D."/>
            <person name="Feldgarden M."/>
            <person name="Gevers D."/>
            <person name="Sizova M."/>
            <person name="Hazen A."/>
            <person name="Epstein S."/>
            <person name="Young S.K."/>
            <person name="Zeng Q."/>
            <person name="Gargeya S."/>
            <person name="Fitzgerald M."/>
            <person name="Haas B."/>
            <person name="Abouelleil A."/>
            <person name="Alvarado L."/>
            <person name="Arachchi H.M."/>
            <person name="Berlin A."/>
            <person name="Brown A."/>
            <person name="Chapman S.B."/>
            <person name="Chen Z."/>
            <person name="Dunbar C."/>
            <person name="Freedman E."/>
            <person name="Gearin G."/>
            <person name="Gellesch M."/>
            <person name="Goldberg J."/>
            <person name="Griggs A."/>
            <person name="Gujja S."/>
            <person name="Heiman D."/>
            <person name="Howarth C."/>
            <person name="Larson L."/>
            <person name="Lui A."/>
            <person name="MacDonald P.J.P."/>
            <person name="Montmayeur A."/>
            <person name="Murphy C."/>
            <person name="Neiman D."/>
            <person name="Pearson M."/>
            <person name="Priest M."/>
            <person name="Roberts A."/>
            <person name="Saif S."/>
            <person name="Shea T."/>
            <person name="Shenoy N."/>
            <person name="Sisk P."/>
            <person name="Stolte C."/>
            <person name="Sykes S."/>
            <person name="Wortman J."/>
            <person name="Nusbaum C."/>
            <person name="Birren B."/>
        </authorList>
    </citation>
    <scope>NUCLEOTIDE SEQUENCE [LARGE SCALE GENOMIC DNA]</scope>
    <source>
        <strain evidence="1 2">ACC19a</strain>
    </source>
</reference>
<gene>
    <name evidence="1" type="ORF">HMPREF9629_01926</name>
</gene>
<feature type="non-terminal residue" evidence="1">
    <location>
        <position position="1"/>
    </location>
</feature>
<name>G9X0J0_9FIRM</name>
<accession>G9X0J0</accession>
<proteinExistence type="predicted"/>
<organism evidence="1 2">
    <name type="scientific">Peptoanaerobacter stomatis</name>
    <dbReference type="NCBI Taxonomy" id="796937"/>
    <lineage>
        <taxon>Bacteria</taxon>
        <taxon>Bacillati</taxon>
        <taxon>Bacillota</taxon>
        <taxon>Clostridia</taxon>
        <taxon>Peptostreptococcales</taxon>
        <taxon>Filifactoraceae</taxon>
        <taxon>Peptoanaerobacter</taxon>
    </lineage>
</organism>
<dbReference type="Proteomes" id="UP000006437">
    <property type="component" value="Unassembled WGS sequence"/>
</dbReference>
<evidence type="ECO:0000313" key="2">
    <source>
        <dbReference type="Proteomes" id="UP000006437"/>
    </source>
</evidence>
<sequence>VELMNAGEKTIQPINEEIGSQLTKRLRKKIINVILILIL</sequence>
<dbReference type="EMBL" id="AFZE01000014">
    <property type="protein sequence ID" value="EHL15431.1"/>
    <property type="molecule type" value="Genomic_DNA"/>
</dbReference>
<dbReference type="AlphaFoldDB" id="G9X0J0"/>
<evidence type="ECO:0000313" key="1">
    <source>
        <dbReference type="EMBL" id="EHL15431.1"/>
    </source>
</evidence>
<comment type="caution">
    <text evidence="1">The sequence shown here is derived from an EMBL/GenBank/DDBJ whole genome shotgun (WGS) entry which is preliminary data.</text>
</comment>
<dbReference type="HOGENOM" id="CLU_3301386_0_0_9"/>
<protein>
    <submittedName>
        <fullName evidence="1">Uncharacterized protein</fullName>
    </submittedName>
</protein>